<dbReference type="AlphaFoldDB" id="A0A2T5M482"/>
<reference evidence="1 2" key="1">
    <citation type="journal article" date="2018" name="Proc. Natl. Acad. Sci. U.S.A.">
        <title>Linking secondary metabolites to gene clusters through genome sequencing of six diverse Aspergillus species.</title>
        <authorList>
            <person name="Kaerboelling I."/>
            <person name="Vesth T.C."/>
            <person name="Frisvad J.C."/>
            <person name="Nybo J.L."/>
            <person name="Theobald S."/>
            <person name="Kuo A."/>
            <person name="Bowyer P."/>
            <person name="Matsuda Y."/>
            <person name="Mondo S."/>
            <person name="Lyhne E.K."/>
            <person name="Kogle M.E."/>
            <person name="Clum A."/>
            <person name="Lipzen A."/>
            <person name="Salamov A."/>
            <person name="Ngan C.Y."/>
            <person name="Daum C."/>
            <person name="Chiniquy J."/>
            <person name="Barry K."/>
            <person name="LaButti K."/>
            <person name="Haridas S."/>
            <person name="Simmons B.A."/>
            <person name="Magnuson J.K."/>
            <person name="Mortensen U.H."/>
            <person name="Larsen T.O."/>
            <person name="Grigoriev I.V."/>
            <person name="Baker S.E."/>
            <person name="Andersen M.R."/>
        </authorList>
    </citation>
    <scope>NUCLEOTIDE SEQUENCE [LARGE SCALE GENOMIC DNA]</scope>
    <source>
        <strain evidence="1 2">IBT 24754</strain>
    </source>
</reference>
<comment type="caution">
    <text evidence="1">The sequence shown here is derived from an EMBL/GenBank/DDBJ whole genome shotgun (WGS) entry which is preliminary data.</text>
</comment>
<dbReference type="GeneID" id="63816673"/>
<accession>A0A2T5M482</accession>
<sequence length="78" mass="8639">MSTSARPEMASTSGRRRRLVAIIQSVGIQYLETIFDILKASIWAMGDNRPDPSQDLLSVSITTTRSLWSHDDVQSSAD</sequence>
<dbReference type="VEuPathDB" id="FungiDB:P175DRAFT_0530449"/>
<dbReference type="RefSeq" id="XP_040754733.1">
    <property type="nucleotide sequence ID" value="XM_040899791.1"/>
</dbReference>
<proteinExistence type="predicted"/>
<organism evidence="1 2">
    <name type="scientific">Aspergillus ochraceoroseus IBT 24754</name>
    <dbReference type="NCBI Taxonomy" id="1392256"/>
    <lineage>
        <taxon>Eukaryota</taxon>
        <taxon>Fungi</taxon>
        <taxon>Dikarya</taxon>
        <taxon>Ascomycota</taxon>
        <taxon>Pezizomycotina</taxon>
        <taxon>Eurotiomycetes</taxon>
        <taxon>Eurotiomycetidae</taxon>
        <taxon>Eurotiales</taxon>
        <taxon>Aspergillaceae</taxon>
        <taxon>Aspergillus</taxon>
        <taxon>Aspergillus subgen. Nidulantes</taxon>
    </lineage>
</organism>
<gene>
    <name evidence="1" type="ORF">P175DRAFT_0530449</name>
</gene>
<dbReference type="EMBL" id="MSFN02000002">
    <property type="protein sequence ID" value="PTU23341.1"/>
    <property type="molecule type" value="Genomic_DNA"/>
</dbReference>
<dbReference type="Proteomes" id="UP000244073">
    <property type="component" value="Unassembled WGS sequence"/>
</dbReference>
<evidence type="ECO:0000313" key="2">
    <source>
        <dbReference type="Proteomes" id="UP000244073"/>
    </source>
</evidence>
<evidence type="ECO:0000313" key="1">
    <source>
        <dbReference type="EMBL" id="PTU23341.1"/>
    </source>
</evidence>
<name>A0A2T5M482_9EURO</name>
<protein>
    <submittedName>
        <fullName evidence="1">Uncharacterized protein</fullName>
    </submittedName>
</protein>